<dbReference type="AlphaFoldDB" id="A0A409Y3F3"/>
<feature type="region of interest" description="Disordered" evidence="1">
    <location>
        <begin position="187"/>
        <end position="231"/>
    </location>
</feature>
<dbReference type="InParanoid" id="A0A409Y3F3"/>
<reference evidence="2 3" key="1">
    <citation type="journal article" date="2018" name="Evol. Lett.">
        <title>Horizontal gene cluster transfer increased hallucinogenic mushroom diversity.</title>
        <authorList>
            <person name="Reynolds H.T."/>
            <person name="Vijayakumar V."/>
            <person name="Gluck-Thaler E."/>
            <person name="Korotkin H.B."/>
            <person name="Matheny P.B."/>
            <person name="Slot J.C."/>
        </authorList>
    </citation>
    <scope>NUCLEOTIDE SEQUENCE [LARGE SCALE GENOMIC DNA]</scope>
    <source>
        <strain evidence="2 3">SRW20</strain>
    </source>
</reference>
<keyword evidence="3" id="KW-1185">Reference proteome</keyword>
<evidence type="ECO:0000313" key="2">
    <source>
        <dbReference type="EMBL" id="PPQ97481.1"/>
    </source>
</evidence>
<dbReference type="Proteomes" id="UP000284706">
    <property type="component" value="Unassembled WGS sequence"/>
</dbReference>
<protein>
    <submittedName>
        <fullName evidence="2">Uncharacterized protein</fullName>
    </submittedName>
</protein>
<evidence type="ECO:0000313" key="3">
    <source>
        <dbReference type="Proteomes" id="UP000284706"/>
    </source>
</evidence>
<gene>
    <name evidence="2" type="ORF">CVT26_002829</name>
</gene>
<organism evidence="2 3">
    <name type="scientific">Gymnopilus dilepis</name>
    <dbReference type="NCBI Taxonomy" id="231916"/>
    <lineage>
        <taxon>Eukaryota</taxon>
        <taxon>Fungi</taxon>
        <taxon>Dikarya</taxon>
        <taxon>Basidiomycota</taxon>
        <taxon>Agaricomycotina</taxon>
        <taxon>Agaricomycetes</taxon>
        <taxon>Agaricomycetidae</taxon>
        <taxon>Agaricales</taxon>
        <taxon>Agaricineae</taxon>
        <taxon>Hymenogastraceae</taxon>
        <taxon>Gymnopilus</taxon>
    </lineage>
</organism>
<evidence type="ECO:0000256" key="1">
    <source>
        <dbReference type="SAM" id="MobiDB-lite"/>
    </source>
</evidence>
<name>A0A409Y3F3_9AGAR</name>
<dbReference type="EMBL" id="NHYE01001244">
    <property type="protein sequence ID" value="PPQ97481.1"/>
    <property type="molecule type" value="Genomic_DNA"/>
</dbReference>
<feature type="compositionally biased region" description="Basic and acidic residues" evidence="1">
    <location>
        <begin position="1"/>
        <end position="23"/>
    </location>
</feature>
<sequence>MREVLPKQIVRREQKEEGGRDVPRPAVVDKATVAVATSRWHASCGPKWLGLEEGWKRRRDEKDKGWWRYEGNKNIWADGQMPKRDQRLCVIDPAPFLPPHHPLSSFSLSAALLAPPSNEDVGSFKIGMGYGSRRGDPGCGRPIRFVHTLVIALPLPPSPCNSEPGKSESEVGYFTFTTQPKAAAATFPPHLRSGRRAGGMVGTRSRPHGGSLASTKPASLASKSEPEVAALSSGAQWLSSPLLSPLPPPLGLSPS</sequence>
<accession>A0A409Y3F3</accession>
<proteinExistence type="predicted"/>
<comment type="caution">
    <text evidence="2">The sequence shown here is derived from an EMBL/GenBank/DDBJ whole genome shotgun (WGS) entry which is preliminary data.</text>
</comment>
<feature type="region of interest" description="Disordered" evidence="1">
    <location>
        <begin position="1"/>
        <end position="24"/>
    </location>
</feature>